<evidence type="ECO:0000256" key="1">
    <source>
        <dbReference type="ARBA" id="ARBA00008467"/>
    </source>
</evidence>
<feature type="domain" description="Ketosynthase family 3 (KS3)" evidence="4">
    <location>
        <begin position="1"/>
        <end position="406"/>
    </location>
</feature>
<dbReference type="PANTHER" id="PTHR11712">
    <property type="entry name" value="POLYKETIDE SYNTHASE-RELATED"/>
    <property type="match status" value="1"/>
</dbReference>
<dbReference type="EMBL" id="UGHR01000001">
    <property type="protein sequence ID" value="STQ91341.1"/>
    <property type="molecule type" value="Genomic_DNA"/>
</dbReference>
<dbReference type="PANTHER" id="PTHR11712:SF325">
    <property type="entry name" value="3-OXOACYL-(ACYL-CARRIER-PROTEIN) SYNTHASE II FABF"/>
    <property type="match status" value="1"/>
</dbReference>
<keyword evidence="8" id="KW-1185">Reference proteome</keyword>
<dbReference type="InterPro" id="IPR016039">
    <property type="entry name" value="Thiolase-like"/>
</dbReference>
<reference evidence="6 8" key="2">
    <citation type="submission" date="2019-03" db="EMBL/GenBank/DDBJ databases">
        <title>Genomic Encyclopedia of Type Strains, Phase IV (KMG-IV): sequencing the most valuable type-strain genomes for metagenomic binning, comparative biology and taxonomic classification.</title>
        <authorList>
            <person name="Goeker M."/>
        </authorList>
    </citation>
    <scope>NUCLEOTIDE SEQUENCE [LARGE SCALE GENOMIC DNA]</scope>
    <source>
        <strain evidence="6 8">DSM 3764</strain>
    </source>
</reference>
<dbReference type="OrthoDB" id="9808669at2"/>
<evidence type="ECO:0000313" key="7">
    <source>
        <dbReference type="Proteomes" id="UP000255108"/>
    </source>
</evidence>
<evidence type="ECO:0000313" key="5">
    <source>
        <dbReference type="EMBL" id="STQ91341.1"/>
    </source>
</evidence>
<dbReference type="Proteomes" id="UP000255108">
    <property type="component" value="Unassembled WGS sequence"/>
</dbReference>
<dbReference type="SUPFAM" id="SSF53901">
    <property type="entry name" value="Thiolase-like"/>
    <property type="match status" value="2"/>
</dbReference>
<evidence type="ECO:0000313" key="6">
    <source>
        <dbReference type="EMBL" id="TCU88588.1"/>
    </source>
</evidence>
<dbReference type="InterPro" id="IPR014030">
    <property type="entry name" value="Ketoacyl_synth_N"/>
</dbReference>
<dbReference type="Pfam" id="PF02801">
    <property type="entry name" value="Ketoacyl-synt_C"/>
    <property type="match status" value="1"/>
</dbReference>
<dbReference type="NCBIfam" id="NF006587">
    <property type="entry name" value="PRK09116.1"/>
    <property type="match status" value="1"/>
</dbReference>
<dbReference type="GO" id="GO:0006633">
    <property type="term" value="P:fatty acid biosynthetic process"/>
    <property type="evidence" value="ECO:0007669"/>
    <property type="project" value="InterPro"/>
</dbReference>
<dbReference type="PROSITE" id="PS00606">
    <property type="entry name" value="KS3_1"/>
    <property type="match status" value="1"/>
</dbReference>
<dbReference type="RefSeq" id="WP_115227559.1">
    <property type="nucleotide sequence ID" value="NZ_CAWOLO010000003.1"/>
</dbReference>
<keyword evidence="2 3" id="KW-0808">Transferase</keyword>
<dbReference type="Pfam" id="PF00109">
    <property type="entry name" value="ketoacyl-synt"/>
    <property type="match status" value="1"/>
</dbReference>
<dbReference type="InterPro" id="IPR020841">
    <property type="entry name" value="PKS_Beta-ketoAc_synthase_dom"/>
</dbReference>
<protein>
    <submittedName>
        <fullName evidence="5">3-oxoacyl-[acyl-carrier-protein] synthase 1</fullName>
        <ecNumber evidence="5">2.3.1.41</ecNumber>
    </submittedName>
    <submittedName>
        <fullName evidence="6">3-oxoacyl-[acyl-carrier-protein] synthase II</fullName>
    </submittedName>
</protein>
<sequence length="408" mass="42893">MKRVVITGIGAISPLGHDWKTVEAALKAGKNAIQVMPEWQVFEGLNTQLGAPAAPFELPAHYNRKSTRSMGRVALMATRASELALIDAGLLDDPLVKSGQMGISYGSSAGTPKAIGDFGRMMAEKSTEGINATTYIKMMSHTAAVNIGVFFGITGRIITTSSACTSGSQGIGYAYEAIKFGKQIAMLAGGAEELDATEAAVFDTLFATSVQNATPEATPRPFDGKRDGLVIGEGAGTLVLEELEHALARGAHIYAEIIGFGSNSDGSHVTHPNSATMTQAIRLSLADAALQPKDIGYINAHGTATDHGDIAESHATLAVFGAQTPISSLKSYMGHTLGACGALEAWISIEMMNSGWFAPTINLTEPDERCAPLDYITGTGRAIECDIVMSNNFAFGGINTSLIFKRWG</sequence>
<comment type="similarity">
    <text evidence="1 3">Belongs to the thiolase-like superfamily. Beta-ketoacyl-ACP synthases family.</text>
</comment>
<dbReference type="GO" id="GO:0004315">
    <property type="term" value="F:3-oxoacyl-[acyl-carrier-protein] synthase activity"/>
    <property type="evidence" value="ECO:0007669"/>
    <property type="project" value="UniProtKB-EC"/>
</dbReference>
<evidence type="ECO:0000313" key="8">
    <source>
        <dbReference type="Proteomes" id="UP000295794"/>
    </source>
</evidence>
<reference evidence="5 7" key="1">
    <citation type="submission" date="2018-06" db="EMBL/GenBank/DDBJ databases">
        <authorList>
            <consortium name="Pathogen Informatics"/>
            <person name="Doyle S."/>
        </authorList>
    </citation>
    <scope>NUCLEOTIDE SEQUENCE [LARGE SCALE GENOMIC DNA]</scope>
    <source>
        <strain evidence="5 7">NCTC11159</strain>
    </source>
</reference>
<proteinExistence type="inferred from homology"/>
<evidence type="ECO:0000256" key="3">
    <source>
        <dbReference type="RuleBase" id="RU003694"/>
    </source>
</evidence>
<dbReference type="CDD" id="cd00834">
    <property type="entry name" value="KAS_I_II"/>
    <property type="match status" value="1"/>
</dbReference>
<dbReference type="PROSITE" id="PS52004">
    <property type="entry name" value="KS3_2"/>
    <property type="match status" value="1"/>
</dbReference>
<dbReference type="FunFam" id="3.40.47.10:FF:000018">
    <property type="entry name" value="3-oxoacyl-[acyl-carrier-protein] synthase 2"/>
    <property type="match status" value="1"/>
</dbReference>
<accession>A0A377QBV2</accession>
<dbReference type="EMBL" id="SMBT01000003">
    <property type="protein sequence ID" value="TCU88588.1"/>
    <property type="molecule type" value="Genomic_DNA"/>
</dbReference>
<gene>
    <name evidence="5" type="primary">fabB</name>
    <name evidence="6" type="ORF">EV682_103172</name>
    <name evidence="5" type="ORF">NCTC11159_02413</name>
</gene>
<evidence type="ECO:0000259" key="4">
    <source>
        <dbReference type="PROSITE" id="PS52004"/>
    </source>
</evidence>
<dbReference type="Proteomes" id="UP000295794">
    <property type="component" value="Unassembled WGS sequence"/>
</dbReference>
<dbReference type="SMART" id="SM00825">
    <property type="entry name" value="PKS_KS"/>
    <property type="match status" value="1"/>
</dbReference>
<keyword evidence="5" id="KW-0012">Acyltransferase</keyword>
<dbReference type="Gene3D" id="3.40.47.10">
    <property type="match status" value="2"/>
</dbReference>
<evidence type="ECO:0000256" key="2">
    <source>
        <dbReference type="ARBA" id="ARBA00022679"/>
    </source>
</evidence>
<organism evidence="5 7">
    <name type="scientific">Iodobacter fluviatilis</name>
    <dbReference type="NCBI Taxonomy" id="537"/>
    <lineage>
        <taxon>Bacteria</taxon>
        <taxon>Pseudomonadati</taxon>
        <taxon>Pseudomonadota</taxon>
        <taxon>Betaproteobacteria</taxon>
        <taxon>Neisseriales</taxon>
        <taxon>Chitinibacteraceae</taxon>
        <taxon>Iodobacter</taxon>
    </lineage>
</organism>
<dbReference type="InterPro" id="IPR014031">
    <property type="entry name" value="Ketoacyl_synth_C"/>
</dbReference>
<dbReference type="EC" id="2.3.1.41" evidence="5"/>
<dbReference type="InterPro" id="IPR000794">
    <property type="entry name" value="Beta-ketoacyl_synthase"/>
</dbReference>
<dbReference type="GO" id="GO:0005829">
    <property type="term" value="C:cytosol"/>
    <property type="evidence" value="ECO:0007669"/>
    <property type="project" value="TreeGrafter"/>
</dbReference>
<dbReference type="AlphaFoldDB" id="A0A377QBV2"/>
<name>A0A377QBV2_9NEIS</name>
<dbReference type="InterPro" id="IPR018201">
    <property type="entry name" value="Ketoacyl_synth_AS"/>
</dbReference>